<proteinExistence type="predicted"/>
<name>A0AAV4WM31_9ARAC</name>
<comment type="caution">
    <text evidence="1">The sequence shown here is derived from an EMBL/GenBank/DDBJ whole genome shotgun (WGS) entry which is preliminary data.</text>
</comment>
<sequence>QKQPCCTMQLDFSPGALETDLDRGQKIHIKSLSCETS</sequence>
<reference evidence="1 2" key="1">
    <citation type="submission" date="2021-06" db="EMBL/GenBank/DDBJ databases">
        <title>Caerostris darwini draft genome.</title>
        <authorList>
            <person name="Kono N."/>
            <person name="Arakawa K."/>
        </authorList>
    </citation>
    <scope>NUCLEOTIDE SEQUENCE [LARGE SCALE GENOMIC DNA]</scope>
</reference>
<keyword evidence="2" id="KW-1185">Reference proteome</keyword>
<dbReference type="AlphaFoldDB" id="A0AAV4WM31"/>
<feature type="non-terminal residue" evidence="1">
    <location>
        <position position="1"/>
    </location>
</feature>
<organism evidence="1 2">
    <name type="scientific">Caerostris darwini</name>
    <dbReference type="NCBI Taxonomy" id="1538125"/>
    <lineage>
        <taxon>Eukaryota</taxon>
        <taxon>Metazoa</taxon>
        <taxon>Ecdysozoa</taxon>
        <taxon>Arthropoda</taxon>
        <taxon>Chelicerata</taxon>
        <taxon>Arachnida</taxon>
        <taxon>Araneae</taxon>
        <taxon>Araneomorphae</taxon>
        <taxon>Entelegynae</taxon>
        <taxon>Araneoidea</taxon>
        <taxon>Araneidae</taxon>
        <taxon>Caerostris</taxon>
    </lineage>
</organism>
<protein>
    <submittedName>
        <fullName evidence="1">Uncharacterized protein</fullName>
    </submittedName>
</protein>
<dbReference type="EMBL" id="BPLQ01014806">
    <property type="protein sequence ID" value="GIY83334.1"/>
    <property type="molecule type" value="Genomic_DNA"/>
</dbReference>
<evidence type="ECO:0000313" key="1">
    <source>
        <dbReference type="EMBL" id="GIY83334.1"/>
    </source>
</evidence>
<gene>
    <name evidence="1" type="ORF">CDAR_88861</name>
</gene>
<dbReference type="Proteomes" id="UP001054837">
    <property type="component" value="Unassembled WGS sequence"/>
</dbReference>
<accession>A0AAV4WM31</accession>
<evidence type="ECO:0000313" key="2">
    <source>
        <dbReference type="Proteomes" id="UP001054837"/>
    </source>
</evidence>